<dbReference type="InterPro" id="IPR049244">
    <property type="entry name" value="DUF6879"/>
</dbReference>
<feature type="domain" description="DUF6879" evidence="1">
    <location>
        <begin position="11"/>
        <end position="82"/>
    </location>
</feature>
<comment type="caution">
    <text evidence="2">The sequence shown here is derived from an EMBL/GenBank/DDBJ whole genome shotgun (WGS) entry which is preliminary data.</text>
</comment>
<dbReference type="Pfam" id="PF21806">
    <property type="entry name" value="DUF6879"/>
    <property type="match status" value="1"/>
</dbReference>
<sequence>MRRSEPLSSATFTDLLATPRHTGVRLETRDVYAVGDEADDCETFLRTGSPNLDPARSFWPQWPPLVKDAVARGVVMRRARIATQCEVAPDKPARVSSLDFLPSYGLAPLGLALIAPATDTFGTRGVLAVSALTCFAAPAVAALVPTARRFFHRPASRADEETRSTP</sequence>
<keyword evidence="3" id="KW-1185">Reference proteome</keyword>
<dbReference type="EMBL" id="BAAAUD010000044">
    <property type="protein sequence ID" value="GAA2955006.1"/>
    <property type="molecule type" value="Genomic_DNA"/>
</dbReference>
<evidence type="ECO:0000313" key="2">
    <source>
        <dbReference type="EMBL" id="GAA2955006.1"/>
    </source>
</evidence>
<evidence type="ECO:0000313" key="3">
    <source>
        <dbReference type="Proteomes" id="UP001500403"/>
    </source>
</evidence>
<gene>
    <name evidence="2" type="ORF">GCM10010446_45070</name>
</gene>
<protein>
    <recommendedName>
        <fullName evidence="1">DUF6879 domain-containing protein</fullName>
    </recommendedName>
</protein>
<reference evidence="3" key="1">
    <citation type="journal article" date="2019" name="Int. J. Syst. Evol. Microbiol.">
        <title>The Global Catalogue of Microorganisms (GCM) 10K type strain sequencing project: providing services to taxonomists for standard genome sequencing and annotation.</title>
        <authorList>
            <consortium name="The Broad Institute Genomics Platform"/>
            <consortium name="The Broad Institute Genome Sequencing Center for Infectious Disease"/>
            <person name="Wu L."/>
            <person name="Ma J."/>
        </authorList>
    </citation>
    <scope>NUCLEOTIDE SEQUENCE [LARGE SCALE GENOMIC DNA]</scope>
    <source>
        <strain evidence="3">JCM 9088</strain>
    </source>
</reference>
<evidence type="ECO:0000259" key="1">
    <source>
        <dbReference type="Pfam" id="PF21806"/>
    </source>
</evidence>
<accession>A0ABN3XGY5</accession>
<dbReference type="Proteomes" id="UP001500403">
    <property type="component" value="Unassembled WGS sequence"/>
</dbReference>
<name>A0ABN3XGY5_9ACTN</name>
<proteinExistence type="predicted"/>
<organism evidence="2 3">
    <name type="scientific">Streptomyces enissocaesilis</name>
    <dbReference type="NCBI Taxonomy" id="332589"/>
    <lineage>
        <taxon>Bacteria</taxon>
        <taxon>Bacillati</taxon>
        <taxon>Actinomycetota</taxon>
        <taxon>Actinomycetes</taxon>
        <taxon>Kitasatosporales</taxon>
        <taxon>Streptomycetaceae</taxon>
        <taxon>Streptomyces</taxon>
        <taxon>Streptomyces rochei group</taxon>
    </lineage>
</organism>